<dbReference type="Proteomes" id="UP001152049">
    <property type="component" value="Unassembled WGS sequence"/>
</dbReference>
<gene>
    <name evidence="2" type="ORF">NW762_009126</name>
</gene>
<reference evidence="2" key="1">
    <citation type="submission" date="2022-09" db="EMBL/GenBank/DDBJ databases">
        <title>Fusarium specimens isolated from Avocado Roots.</title>
        <authorList>
            <person name="Stajich J."/>
            <person name="Roper C."/>
            <person name="Heimlech-Rivalta G."/>
        </authorList>
    </citation>
    <scope>NUCLEOTIDE SEQUENCE</scope>
    <source>
        <strain evidence="2">CF00136</strain>
    </source>
</reference>
<dbReference type="GO" id="GO:0004540">
    <property type="term" value="F:RNA nuclease activity"/>
    <property type="evidence" value="ECO:0007669"/>
    <property type="project" value="InterPro"/>
</dbReference>
<proteinExistence type="predicted"/>
<dbReference type="InterPro" id="IPR025605">
    <property type="entry name" value="OST-HTH/LOTUS_dom"/>
</dbReference>
<dbReference type="InterPro" id="IPR041966">
    <property type="entry name" value="LOTUS-like"/>
</dbReference>
<dbReference type="InterPro" id="IPR011944">
    <property type="entry name" value="Steroid_delta5-4_isomerase"/>
</dbReference>
<dbReference type="Gene3D" id="3.30.420.610">
    <property type="entry name" value="LOTUS domain-like"/>
    <property type="match status" value="1"/>
</dbReference>
<dbReference type="EMBL" id="JAOQAZ010000019">
    <property type="protein sequence ID" value="KAJ4256052.1"/>
    <property type="molecule type" value="Genomic_DNA"/>
</dbReference>
<dbReference type="Pfam" id="PF01936">
    <property type="entry name" value="NYN"/>
    <property type="match status" value="1"/>
</dbReference>
<organism evidence="2 3">
    <name type="scientific">Fusarium torreyae</name>
    <dbReference type="NCBI Taxonomy" id="1237075"/>
    <lineage>
        <taxon>Eukaryota</taxon>
        <taxon>Fungi</taxon>
        <taxon>Dikarya</taxon>
        <taxon>Ascomycota</taxon>
        <taxon>Pezizomycotina</taxon>
        <taxon>Sordariomycetes</taxon>
        <taxon>Hypocreomycetidae</taxon>
        <taxon>Hypocreales</taxon>
        <taxon>Nectriaceae</taxon>
        <taxon>Fusarium</taxon>
    </lineage>
</organism>
<sequence length="375" mass="41669">MAPSAPTVKLAVLIDADNAQPSMVSFVLAEIAKYGTAFVKRAYGDWTGPNLKGWKERLLSNSIQPMQQFAYTQRKNSTDAAMVIDAMDLLYSNKFDGFCLVSSDSDFTRLASRIRESGLVVYGCGERKTPQPFVTACDQFIYIENLVPKVETAKPPSVFSIDMIATSSKADIRIDSQVVEWLREAMDATSDDDGWARLADVGNLIIKRHPDFDPRTYGYAKLNELVTSTPVFDISRLSSSEVEAITAVLHAYGAALKSRNVEETVALYTDDGVILPPHFTPSAGKQALLETYTRIFNSIQLTIKFDIDEVVVMSPEWAFARTTAEGTKTMLQTQASEPHANQELFILKKEDGSWKIARYAFSTMKPLVQDGIRRS</sequence>
<evidence type="ECO:0000313" key="2">
    <source>
        <dbReference type="EMBL" id="KAJ4256052.1"/>
    </source>
</evidence>
<dbReference type="PROSITE" id="PS51644">
    <property type="entry name" value="HTH_OST"/>
    <property type="match status" value="1"/>
</dbReference>
<comment type="caution">
    <text evidence="2">The sequence shown here is derived from an EMBL/GenBank/DDBJ whole genome shotgun (WGS) entry which is preliminary data.</text>
</comment>
<dbReference type="PANTHER" id="PTHR35811">
    <property type="entry name" value="SLR1870 PROTEIN"/>
    <property type="match status" value="1"/>
</dbReference>
<dbReference type="Gene3D" id="3.10.450.50">
    <property type="match status" value="1"/>
</dbReference>
<protein>
    <recommendedName>
        <fullName evidence="1">HTH OST-type domain-containing protein</fullName>
    </recommendedName>
</protein>
<accession>A0A9W8RXJ2</accession>
<dbReference type="OrthoDB" id="5205629at2759"/>
<dbReference type="CDD" id="cd10146">
    <property type="entry name" value="LabA_like_C"/>
    <property type="match status" value="1"/>
</dbReference>
<dbReference type="CDD" id="cd11297">
    <property type="entry name" value="PIN_LabA-like_N_1"/>
    <property type="match status" value="1"/>
</dbReference>
<keyword evidence="3" id="KW-1185">Reference proteome</keyword>
<dbReference type="NCBIfam" id="TIGR02246">
    <property type="entry name" value="SgcJ/EcaC family oxidoreductase"/>
    <property type="match status" value="1"/>
</dbReference>
<evidence type="ECO:0000259" key="1">
    <source>
        <dbReference type="PROSITE" id="PS51644"/>
    </source>
</evidence>
<dbReference type="Pfam" id="PF14534">
    <property type="entry name" value="DUF4440"/>
    <property type="match status" value="1"/>
</dbReference>
<dbReference type="Gene3D" id="3.40.50.1010">
    <property type="entry name" value="5'-nuclease"/>
    <property type="match status" value="1"/>
</dbReference>
<dbReference type="InterPro" id="IPR027843">
    <property type="entry name" value="DUF4440"/>
</dbReference>
<dbReference type="SUPFAM" id="SSF54427">
    <property type="entry name" value="NTF2-like"/>
    <property type="match status" value="1"/>
</dbReference>
<name>A0A9W8RXJ2_9HYPO</name>
<dbReference type="AlphaFoldDB" id="A0A9W8RXJ2"/>
<evidence type="ECO:0000313" key="3">
    <source>
        <dbReference type="Proteomes" id="UP001152049"/>
    </source>
</evidence>
<dbReference type="PANTHER" id="PTHR35811:SF1">
    <property type="entry name" value="HTH OST-TYPE DOMAIN-CONTAINING PROTEIN"/>
    <property type="match status" value="1"/>
</dbReference>
<dbReference type="Pfam" id="PF12872">
    <property type="entry name" value="OST-HTH"/>
    <property type="match status" value="1"/>
</dbReference>
<dbReference type="InterPro" id="IPR032710">
    <property type="entry name" value="NTF2-like_dom_sf"/>
</dbReference>
<feature type="domain" description="HTH OST-type" evidence="1">
    <location>
        <begin position="174"/>
        <end position="252"/>
    </location>
</feature>
<dbReference type="InterPro" id="IPR021139">
    <property type="entry name" value="NYN"/>
</dbReference>
<dbReference type="CDD" id="cd00531">
    <property type="entry name" value="NTF2_like"/>
    <property type="match status" value="1"/>
</dbReference>